<dbReference type="RefSeq" id="WP_023653713.1">
    <property type="nucleotide sequence ID" value="NZ_CAHS01000006.1"/>
</dbReference>
<organism evidence="1 2">
    <name type="scientific">Erwinia piriflorinigrans CFBP 5888</name>
    <dbReference type="NCBI Taxonomy" id="1161919"/>
    <lineage>
        <taxon>Bacteria</taxon>
        <taxon>Pseudomonadati</taxon>
        <taxon>Pseudomonadota</taxon>
        <taxon>Gammaproteobacteria</taxon>
        <taxon>Enterobacterales</taxon>
        <taxon>Erwiniaceae</taxon>
        <taxon>Erwinia</taxon>
    </lineage>
</organism>
<proteinExistence type="predicted"/>
<gene>
    <name evidence="1" type="ORF">EPIR_0507</name>
</gene>
<reference evidence="1 2" key="1">
    <citation type="journal article" date="2013" name="Syst. Appl. Microbiol.">
        <title>Phylogenetic position and virulence apparatus of the pear flower necrosis pathogen Erwinia piriflorinigrans CFBP 5888T as assessed by comparative genomics.</title>
        <authorList>
            <person name="Smits T.H."/>
            <person name="Rezzonico F."/>
            <person name="Lopez M.M."/>
            <person name="Blom J."/>
            <person name="Goesmann A."/>
            <person name="Frey J.E."/>
            <person name="Duffy B."/>
        </authorList>
    </citation>
    <scope>NUCLEOTIDE SEQUENCE [LARGE SCALE GENOMIC DNA]</scope>
    <source>
        <strain evidence="2">CFBP5888</strain>
    </source>
</reference>
<evidence type="ECO:0008006" key="3">
    <source>
        <dbReference type="Google" id="ProtNLM"/>
    </source>
</evidence>
<dbReference type="EMBL" id="CAHS01000006">
    <property type="protein sequence ID" value="CCG85872.1"/>
    <property type="molecule type" value="Genomic_DNA"/>
</dbReference>
<evidence type="ECO:0000313" key="2">
    <source>
        <dbReference type="Proteomes" id="UP000018217"/>
    </source>
</evidence>
<dbReference type="AlphaFoldDB" id="V5Z3K3"/>
<sequence length="121" mass="13851">MRSDRYIHAVLENKKVRQTVVLKGNESLDGLPFFCLFYGTHEELRGTGVTVPFIEKILDRFRHDLPCRSQEYYIETIVDTDNEASLAVASKIFGKADHDGIDQLSGQATRIWQKKYSRVTG</sequence>
<dbReference type="OrthoDB" id="7061092at2"/>
<accession>V5Z3K3</accession>
<protein>
    <recommendedName>
        <fullName evidence="3">N-acetyltransferase domain-containing protein</fullName>
    </recommendedName>
</protein>
<dbReference type="Proteomes" id="UP000018217">
    <property type="component" value="Unassembled WGS sequence"/>
</dbReference>
<keyword evidence="2" id="KW-1185">Reference proteome</keyword>
<comment type="caution">
    <text evidence="1">The sequence shown here is derived from an EMBL/GenBank/DDBJ whole genome shotgun (WGS) entry which is preliminary data.</text>
</comment>
<evidence type="ECO:0000313" key="1">
    <source>
        <dbReference type="EMBL" id="CCG85872.1"/>
    </source>
</evidence>
<name>V5Z3K3_9GAMM</name>